<name>A0A6A4NKJ7_LUPAL</name>
<dbReference type="AlphaFoldDB" id="A0A6A4NKJ7"/>
<sequence>MSYFPWEDNDREGFKNRYKNLEPYEVEDETSHKGKQQHVNVKGGKKHMHVGNKGQHSGKNKNKANAESNKSGIGKSQSEYQRGFVEGYAYAHNSGLEHVYGHSIWHDHYDKSSGHKYGDHVSRNNEHDGCHGFSFDIGEERSYHDGCHGFSYDSKDNEQGFEYDYHRSL</sequence>
<gene>
    <name evidence="2" type="ORF">Lalb_Chr18g0051131</name>
</gene>
<feature type="compositionally biased region" description="Basic residues" evidence="1">
    <location>
        <begin position="43"/>
        <end position="62"/>
    </location>
</feature>
<evidence type="ECO:0000313" key="2">
    <source>
        <dbReference type="EMBL" id="KAE9594186.1"/>
    </source>
</evidence>
<feature type="region of interest" description="Disordered" evidence="1">
    <location>
        <begin position="25"/>
        <end position="78"/>
    </location>
</feature>
<proteinExistence type="predicted"/>
<dbReference type="Proteomes" id="UP000447434">
    <property type="component" value="Chromosome 18"/>
</dbReference>
<organism evidence="2 3">
    <name type="scientific">Lupinus albus</name>
    <name type="common">White lupine</name>
    <name type="synonym">Lupinus termis</name>
    <dbReference type="NCBI Taxonomy" id="3870"/>
    <lineage>
        <taxon>Eukaryota</taxon>
        <taxon>Viridiplantae</taxon>
        <taxon>Streptophyta</taxon>
        <taxon>Embryophyta</taxon>
        <taxon>Tracheophyta</taxon>
        <taxon>Spermatophyta</taxon>
        <taxon>Magnoliopsida</taxon>
        <taxon>eudicotyledons</taxon>
        <taxon>Gunneridae</taxon>
        <taxon>Pentapetalae</taxon>
        <taxon>rosids</taxon>
        <taxon>fabids</taxon>
        <taxon>Fabales</taxon>
        <taxon>Fabaceae</taxon>
        <taxon>Papilionoideae</taxon>
        <taxon>50 kb inversion clade</taxon>
        <taxon>genistoids sensu lato</taxon>
        <taxon>core genistoids</taxon>
        <taxon>Genisteae</taxon>
        <taxon>Lupinus</taxon>
    </lineage>
</organism>
<accession>A0A6A4NKJ7</accession>
<comment type="caution">
    <text evidence="2">The sequence shown here is derived from an EMBL/GenBank/DDBJ whole genome shotgun (WGS) entry which is preliminary data.</text>
</comment>
<keyword evidence="3" id="KW-1185">Reference proteome</keyword>
<reference evidence="3" key="1">
    <citation type="journal article" date="2020" name="Nat. Commun.">
        <title>Genome sequence of the cluster root forming white lupin.</title>
        <authorList>
            <person name="Hufnagel B."/>
            <person name="Marques A."/>
            <person name="Soriano A."/>
            <person name="Marques L."/>
            <person name="Divol F."/>
            <person name="Doumas P."/>
            <person name="Sallet E."/>
            <person name="Mancinotti D."/>
            <person name="Carrere S."/>
            <person name="Marande W."/>
            <person name="Arribat S."/>
            <person name="Keller J."/>
            <person name="Huneau C."/>
            <person name="Blein T."/>
            <person name="Aime D."/>
            <person name="Laguerre M."/>
            <person name="Taylor J."/>
            <person name="Schubert V."/>
            <person name="Nelson M."/>
            <person name="Geu-Flores F."/>
            <person name="Crespi M."/>
            <person name="Gallardo-Guerrero K."/>
            <person name="Delaux P.-M."/>
            <person name="Salse J."/>
            <person name="Berges H."/>
            <person name="Guyot R."/>
            <person name="Gouzy J."/>
            <person name="Peret B."/>
        </authorList>
    </citation>
    <scope>NUCLEOTIDE SEQUENCE [LARGE SCALE GENOMIC DNA]</scope>
    <source>
        <strain evidence="3">cv. Amiga</strain>
    </source>
</reference>
<evidence type="ECO:0000313" key="3">
    <source>
        <dbReference type="Proteomes" id="UP000447434"/>
    </source>
</evidence>
<protein>
    <submittedName>
        <fullName evidence="2">Uncharacterized protein</fullName>
    </submittedName>
</protein>
<dbReference type="EMBL" id="WOCE01000018">
    <property type="protein sequence ID" value="KAE9594186.1"/>
    <property type="molecule type" value="Genomic_DNA"/>
</dbReference>
<evidence type="ECO:0000256" key="1">
    <source>
        <dbReference type="SAM" id="MobiDB-lite"/>
    </source>
</evidence>